<comment type="caution">
    <text evidence="2">The sequence shown here is derived from an EMBL/GenBank/DDBJ whole genome shotgun (WGS) entry which is preliminary data.</text>
</comment>
<keyword evidence="2" id="KW-0547">Nucleotide-binding</keyword>
<dbReference type="EMBL" id="JAYMRV010000002">
    <property type="protein sequence ID" value="MEM5421313.1"/>
    <property type="molecule type" value="Genomic_DNA"/>
</dbReference>
<reference evidence="2 3" key="1">
    <citation type="submission" date="2024-01" db="EMBL/GenBank/DDBJ databases">
        <title>The diversity of rhizobia nodulating Mimosa spp. in eleven states of Brazil covering several biomes is determined by host plant, location, and edaphic factors.</title>
        <authorList>
            <person name="Rouws L."/>
            <person name="Barauna A."/>
            <person name="Beukes C."/>
            <person name="De Faria S.M."/>
            <person name="Gross E."/>
            <person name="Dos Reis Junior F.B."/>
            <person name="Simon M."/>
            <person name="Maluk M."/>
            <person name="Odee D.W."/>
            <person name="Kenicer G."/>
            <person name="Young J.P.W."/>
            <person name="Reis V.M."/>
            <person name="Zilli J."/>
            <person name="James E.K."/>
        </authorList>
    </citation>
    <scope>NUCLEOTIDE SEQUENCE [LARGE SCALE GENOMIC DNA]</scope>
    <source>
        <strain evidence="2 3">JPY167</strain>
    </source>
</reference>
<feature type="domain" description="Schlafen AlbA-2" evidence="1">
    <location>
        <begin position="17"/>
        <end position="144"/>
    </location>
</feature>
<evidence type="ECO:0000313" key="2">
    <source>
        <dbReference type="EMBL" id="MEM5421313.1"/>
    </source>
</evidence>
<name>A0ABU9RP72_9BURK</name>
<dbReference type="InterPro" id="IPR007421">
    <property type="entry name" value="Schlafen_AlbA_2_dom"/>
</dbReference>
<dbReference type="Pfam" id="PF04326">
    <property type="entry name" value="SLFN_AlbA_2"/>
    <property type="match status" value="1"/>
</dbReference>
<dbReference type="RefSeq" id="WP_342946620.1">
    <property type="nucleotide sequence ID" value="NZ_JAYMRV010000002.1"/>
</dbReference>
<keyword evidence="3" id="KW-1185">Reference proteome</keyword>
<proteinExistence type="predicted"/>
<evidence type="ECO:0000259" key="1">
    <source>
        <dbReference type="Pfam" id="PF04326"/>
    </source>
</evidence>
<dbReference type="PANTHER" id="PTHR30595">
    <property type="entry name" value="GLPR-RELATED TRANSCRIPTIONAL REPRESSOR"/>
    <property type="match status" value="1"/>
</dbReference>
<organism evidence="2 3">
    <name type="scientific">Paraburkholderia ferrariae</name>
    <dbReference type="NCBI Taxonomy" id="386056"/>
    <lineage>
        <taxon>Bacteria</taxon>
        <taxon>Pseudomonadati</taxon>
        <taxon>Pseudomonadota</taxon>
        <taxon>Betaproteobacteria</taxon>
        <taxon>Burkholderiales</taxon>
        <taxon>Burkholderiaceae</taxon>
        <taxon>Paraburkholderia</taxon>
    </lineage>
</organism>
<dbReference type="InterPro" id="IPR038461">
    <property type="entry name" value="Schlafen_AlbA_2_dom_sf"/>
</dbReference>
<dbReference type="GO" id="GO:0005524">
    <property type="term" value="F:ATP binding"/>
    <property type="evidence" value="ECO:0007669"/>
    <property type="project" value="UniProtKB-KW"/>
</dbReference>
<accession>A0ABU9RP72</accession>
<sequence>MYDTIEEIEALFNEEAESFKLEYKSGRVFESLSSEVRKEFVKDVSAFANGGGGTLIIGVAEGDDGQRSIAIGFEPVTKAKITIEQLTSIIKSNTDPVFGAFHIKQLEHPGGRVFVIEIEQADTAHQNRLDRLYYQRTGVVSEPMYDFAIRDVMNRRTHPRVKLDFKVDFRQRAIAPKPFVAYRVSPVLLNDGSVTARHWALSVDLPSNVVKIGAIRAGMPMRHMGNVKHDGVDYLRVELHSGPTPGNQDGTLLLPGQARVLSLDSGFAEMDLEVSEERRLELARNEPPLYWSFYLDDSPRTDGKVAFSAWCKD</sequence>
<dbReference type="Proteomes" id="UP001489897">
    <property type="component" value="Unassembled WGS sequence"/>
</dbReference>
<dbReference type="Gene3D" id="3.30.950.30">
    <property type="entry name" value="Schlafen, AAA domain"/>
    <property type="match status" value="1"/>
</dbReference>
<keyword evidence="2" id="KW-0067">ATP-binding</keyword>
<dbReference type="PANTHER" id="PTHR30595:SF6">
    <property type="entry name" value="SCHLAFEN ALBA-2 DOMAIN-CONTAINING PROTEIN"/>
    <property type="match status" value="1"/>
</dbReference>
<protein>
    <submittedName>
        <fullName evidence="2">ATP-binding protein</fullName>
    </submittedName>
</protein>
<gene>
    <name evidence="2" type="ORF">VSR73_09605</name>
</gene>
<evidence type="ECO:0000313" key="3">
    <source>
        <dbReference type="Proteomes" id="UP001489897"/>
    </source>
</evidence>